<evidence type="ECO:0000313" key="2">
    <source>
        <dbReference type="EMBL" id="TNN66472.1"/>
    </source>
</evidence>
<keyword evidence="1" id="KW-0812">Transmembrane</keyword>
<sequence length="185" mass="19595">MQSSTRLSLPVEFVVTLVRASLPTPPPLSAHQAKPGGNLREVKRKKTDVFGPNGILQGAAAGGALSAGGGATDSCQSQSRVLTGDVTHTLVFEEETYDGTDAASVRNARVSEESDDAFGVTFTTQGSSSSSLILQHSGFLLFTFILQSGFLLFILHHSGFLLFNFTFTTQGSSSSPFILHPPLTF</sequence>
<comment type="caution">
    <text evidence="2">The sequence shown here is derived from an EMBL/GenBank/DDBJ whole genome shotgun (WGS) entry which is preliminary data.</text>
</comment>
<gene>
    <name evidence="2" type="ORF">EYF80_023380</name>
</gene>
<protein>
    <submittedName>
        <fullName evidence="2">Uncharacterized protein</fullName>
    </submittedName>
</protein>
<evidence type="ECO:0000313" key="3">
    <source>
        <dbReference type="Proteomes" id="UP000314294"/>
    </source>
</evidence>
<dbReference type="Proteomes" id="UP000314294">
    <property type="component" value="Unassembled WGS sequence"/>
</dbReference>
<keyword evidence="1" id="KW-1133">Transmembrane helix</keyword>
<proteinExistence type="predicted"/>
<accession>A0A4Z2HNW5</accession>
<dbReference type="EMBL" id="SRLO01000219">
    <property type="protein sequence ID" value="TNN66472.1"/>
    <property type="molecule type" value="Genomic_DNA"/>
</dbReference>
<feature type="transmembrane region" description="Helical" evidence="1">
    <location>
        <begin position="139"/>
        <end position="163"/>
    </location>
</feature>
<keyword evidence="3" id="KW-1185">Reference proteome</keyword>
<evidence type="ECO:0000256" key="1">
    <source>
        <dbReference type="SAM" id="Phobius"/>
    </source>
</evidence>
<keyword evidence="1" id="KW-0472">Membrane</keyword>
<organism evidence="2 3">
    <name type="scientific">Liparis tanakae</name>
    <name type="common">Tanaka's snailfish</name>
    <dbReference type="NCBI Taxonomy" id="230148"/>
    <lineage>
        <taxon>Eukaryota</taxon>
        <taxon>Metazoa</taxon>
        <taxon>Chordata</taxon>
        <taxon>Craniata</taxon>
        <taxon>Vertebrata</taxon>
        <taxon>Euteleostomi</taxon>
        <taxon>Actinopterygii</taxon>
        <taxon>Neopterygii</taxon>
        <taxon>Teleostei</taxon>
        <taxon>Neoteleostei</taxon>
        <taxon>Acanthomorphata</taxon>
        <taxon>Eupercaria</taxon>
        <taxon>Perciformes</taxon>
        <taxon>Cottioidei</taxon>
        <taxon>Cottales</taxon>
        <taxon>Liparidae</taxon>
        <taxon>Liparis</taxon>
    </lineage>
</organism>
<reference evidence="2 3" key="1">
    <citation type="submission" date="2019-03" db="EMBL/GenBank/DDBJ databases">
        <title>First draft genome of Liparis tanakae, snailfish: a comprehensive survey of snailfish specific genes.</title>
        <authorList>
            <person name="Kim W."/>
            <person name="Song I."/>
            <person name="Jeong J.-H."/>
            <person name="Kim D."/>
            <person name="Kim S."/>
            <person name="Ryu S."/>
            <person name="Song J.Y."/>
            <person name="Lee S.K."/>
        </authorList>
    </citation>
    <scope>NUCLEOTIDE SEQUENCE [LARGE SCALE GENOMIC DNA]</scope>
    <source>
        <tissue evidence="2">Muscle</tissue>
    </source>
</reference>
<name>A0A4Z2HNW5_9TELE</name>
<dbReference type="AlphaFoldDB" id="A0A4Z2HNW5"/>